<keyword evidence="3" id="KW-1185">Reference proteome</keyword>
<keyword evidence="1" id="KW-0732">Signal</keyword>
<evidence type="ECO:0008006" key="4">
    <source>
        <dbReference type="Google" id="ProtNLM"/>
    </source>
</evidence>
<sequence length="178" mass="19176">MLKKKYLAAGALTVPFALLLSSCSVADLTTDNYDKSESKQAATSEQGVADGLLPGWVPAGGTDVKLEQRTTGHERIFVMNYSGALPGKQCTPVKQVGKPSAKELAASYAADSRSKDWKVEDIATAPTLSADWWPAGAQEKTTDLCGRWWVHQDSGKLYAFAPDTKDIAGQVAKQRENK</sequence>
<proteinExistence type="predicted"/>
<evidence type="ECO:0000313" key="3">
    <source>
        <dbReference type="Proteomes" id="UP000316612"/>
    </source>
</evidence>
<dbReference type="PROSITE" id="PS51257">
    <property type="entry name" value="PROKAR_LIPOPROTEIN"/>
    <property type="match status" value="1"/>
</dbReference>
<evidence type="ECO:0000256" key="1">
    <source>
        <dbReference type="SAM" id="SignalP"/>
    </source>
</evidence>
<organism evidence="2 3">
    <name type="scientific">Glutamicibacter uratoxydans</name>
    <name type="common">Arthrobacter uratoxydans</name>
    <dbReference type="NCBI Taxonomy" id="43667"/>
    <lineage>
        <taxon>Bacteria</taxon>
        <taxon>Bacillati</taxon>
        <taxon>Actinomycetota</taxon>
        <taxon>Actinomycetes</taxon>
        <taxon>Micrococcales</taxon>
        <taxon>Micrococcaceae</taxon>
        <taxon>Glutamicibacter</taxon>
    </lineage>
</organism>
<name>A0A4Y4DKJ6_GLUUR</name>
<comment type="caution">
    <text evidence="2">The sequence shown here is derived from an EMBL/GenBank/DDBJ whole genome shotgun (WGS) entry which is preliminary data.</text>
</comment>
<feature type="chain" id="PRO_5021345886" description="Lipoprotein" evidence="1">
    <location>
        <begin position="27"/>
        <end position="178"/>
    </location>
</feature>
<protein>
    <recommendedName>
        <fullName evidence="4">Lipoprotein</fullName>
    </recommendedName>
</protein>
<dbReference type="RefSeq" id="WP_141361904.1">
    <property type="nucleotide sequence ID" value="NZ_BAAAJL010000003.1"/>
</dbReference>
<gene>
    <name evidence="2" type="ORF">AUR04nite_06790</name>
</gene>
<evidence type="ECO:0000313" key="2">
    <source>
        <dbReference type="EMBL" id="GED05147.1"/>
    </source>
</evidence>
<accession>A0A4Y4DKJ6</accession>
<dbReference type="AlphaFoldDB" id="A0A4Y4DKJ6"/>
<dbReference type="OrthoDB" id="5120158at2"/>
<dbReference type="Proteomes" id="UP000316612">
    <property type="component" value="Unassembled WGS sequence"/>
</dbReference>
<feature type="signal peptide" evidence="1">
    <location>
        <begin position="1"/>
        <end position="26"/>
    </location>
</feature>
<reference evidence="2 3" key="1">
    <citation type="submission" date="2019-06" db="EMBL/GenBank/DDBJ databases">
        <title>Whole genome shotgun sequence of Glutamicibacter uratoxydans NBRC 15515.</title>
        <authorList>
            <person name="Hosoyama A."/>
            <person name="Uohara A."/>
            <person name="Ohji S."/>
            <person name="Ichikawa N."/>
        </authorList>
    </citation>
    <scope>NUCLEOTIDE SEQUENCE [LARGE SCALE GENOMIC DNA]</scope>
    <source>
        <strain evidence="2 3">NBRC 15515</strain>
    </source>
</reference>
<dbReference type="EMBL" id="BJNY01000002">
    <property type="protein sequence ID" value="GED05147.1"/>
    <property type="molecule type" value="Genomic_DNA"/>
</dbReference>